<comment type="subcellular location">
    <subcellularLocation>
        <location evidence="1">Cell membrane</location>
        <topology evidence="1">Multi-pass membrane protein</topology>
    </subcellularLocation>
</comment>
<dbReference type="AlphaFoldDB" id="A0A2W1NNN0"/>
<feature type="transmembrane region" description="Helical" evidence="5">
    <location>
        <begin position="82"/>
        <end position="101"/>
    </location>
</feature>
<dbReference type="Pfam" id="PF07690">
    <property type="entry name" value="MFS_1"/>
    <property type="match status" value="1"/>
</dbReference>
<evidence type="ECO:0000256" key="5">
    <source>
        <dbReference type="SAM" id="Phobius"/>
    </source>
</evidence>
<evidence type="ECO:0000256" key="1">
    <source>
        <dbReference type="ARBA" id="ARBA00004651"/>
    </source>
</evidence>
<dbReference type="InterPro" id="IPR036259">
    <property type="entry name" value="MFS_trans_sf"/>
</dbReference>
<accession>A0A2W1NNN0</accession>
<feature type="transmembrane region" description="Helical" evidence="5">
    <location>
        <begin position="139"/>
        <end position="169"/>
    </location>
</feature>
<evidence type="ECO:0000313" key="7">
    <source>
        <dbReference type="Proteomes" id="UP000214746"/>
    </source>
</evidence>
<comment type="caution">
    <text evidence="6">The sequence shown here is derived from an EMBL/GenBank/DDBJ whole genome shotgun (WGS) entry which is preliminary data.</text>
</comment>
<keyword evidence="5" id="KW-0472">Membrane</keyword>
<keyword evidence="5" id="KW-0812">Transmembrane</keyword>
<keyword evidence="5" id="KW-1133">Transmembrane helix</keyword>
<evidence type="ECO:0000256" key="2">
    <source>
        <dbReference type="ARBA" id="ARBA00022448"/>
    </source>
</evidence>
<dbReference type="Gene3D" id="1.20.1250.20">
    <property type="entry name" value="MFS general substrate transporter like domains"/>
    <property type="match status" value="2"/>
</dbReference>
<keyword evidence="7" id="KW-1185">Reference proteome</keyword>
<dbReference type="InterPro" id="IPR011701">
    <property type="entry name" value="MFS"/>
</dbReference>
<feature type="transmembrane region" description="Helical" evidence="5">
    <location>
        <begin position="249"/>
        <end position="270"/>
    </location>
</feature>
<keyword evidence="4" id="KW-0762">Sugar transport</keyword>
<feature type="transmembrane region" description="Helical" evidence="5">
    <location>
        <begin position="335"/>
        <end position="356"/>
    </location>
</feature>
<dbReference type="Proteomes" id="UP000214746">
    <property type="component" value="Unassembled WGS sequence"/>
</dbReference>
<reference evidence="6" key="1">
    <citation type="submission" date="2018-06" db="EMBL/GenBank/DDBJ databases">
        <title>Paenibacillus xerothermodurans sp. nov. an extremely dry heat resistant spore forming bacterium isolated from the soil of Cape Canaveral, Florida.</title>
        <authorList>
            <person name="Seuylemezian A."/>
            <person name="Kaur N."/>
            <person name="Patil P."/>
            <person name="Patil P."/>
            <person name="Mayilraj S."/>
            <person name="Vaishampayan P."/>
        </authorList>
    </citation>
    <scope>NUCLEOTIDE SEQUENCE [LARGE SCALE GENOMIC DNA]</scope>
    <source>
        <strain evidence="6">ATCC 27380</strain>
    </source>
</reference>
<dbReference type="EMBL" id="NHRJ02000006">
    <property type="protein sequence ID" value="PZE20533.1"/>
    <property type="molecule type" value="Genomic_DNA"/>
</dbReference>
<feature type="transmembrane region" description="Helical" evidence="5">
    <location>
        <begin position="306"/>
        <end position="323"/>
    </location>
</feature>
<dbReference type="SUPFAM" id="SSF103473">
    <property type="entry name" value="MFS general substrate transporter"/>
    <property type="match status" value="1"/>
</dbReference>
<gene>
    <name evidence="6" type="ORF">CBW46_012215</name>
</gene>
<dbReference type="PANTHER" id="PTHR23535:SF2">
    <property type="entry name" value="SUGAR EFFLUX TRANSPORTER A-RELATED"/>
    <property type="match status" value="1"/>
</dbReference>
<protein>
    <submittedName>
        <fullName evidence="6">MFS transporter</fullName>
    </submittedName>
</protein>
<sequence>MQMVSDIKAFIGVKGAGYLLAAIVLYGVGTGILAPMNAIYMSEHLHLVKREIVSIFAISLLLNIVVTLSVGIVSDKMQGKKALPLAAAAVCITGLCVYMNAADYAGALLGMALATAPSGLIMGQIFAMARSHFTQRASAIVEVALLWLRTGFSVGFFAGLLLGAMLYVVTGFHGVLWGNLMGYMALFLLLLMYTEIKGAAIGSAARHGEPFSLPMLIALLMLSCADAIRGLYLPLVFNELFGKPHLMSYLWSCQAVFELLFMTLAGYWAIRYGSKQVILLGGVCALVAYIVYALAAPLALFFAVQPIYSLSVSILYGVAMGYVQRMFIHRTGFGSSLYVFISQTAALVGYLLPAMIEGMSPHIFIIPIILVFSALLIIARRLHVERRLSQNNEIEG</sequence>
<evidence type="ECO:0000256" key="3">
    <source>
        <dbReference type="ARBA" id="ARBA00022475"/>
    </source>
</evidence>
<dbReference type="RefSeq" id="WP_089200286.1">
    <property type="nucleotide sequence ID" value="NZ_NHRJ02000006.1"/>
</dbReference>
<evidence type="ECO:0000256" key="4">
    <source>
        <dbReference type="ARBA" id="ARBA00022597"/>
    </source>
</evidence>
<proteinExistence type="predicted"/>
<dbReference type="OrthoDB" id="2795463at2"/>
<evidence type="ECO:0000313" key="6">
    <source>
        <dbReference type="EMBL" id="PZE20533.1"/>
    </source>
</evidence>
<keyword evidence="2" id="KW-0813">Transport</keyword>
<organism evidence="6 7">
    <name type="scientific">Paenibacillus xerothermodurans</name>
    <dbReference type="NCBI Taxonomy" id="1977292"/>
    <lineage>
        <taxon>Bacteria</taxon>
        <taxon>Bacillati</taxon>
        <taxon>Bacillota</taxon>
        <taxon>Bacilli</taxon>
        <taxon>Bacillales</taxon>
        <taxon>Paenibacillaceae</taxon>
        <taxon>Paenibacillus</taxon>
    </lineage>
</organism>
<dbReference type="GO" id="GO:0005886">
    <property type="term" value="C:plasma membrane"/>
    <property type="evidence" value="ECO:0007669"/>
    <property type="project" value="UniProtKB-SubCell"/>
</dbReference>
<feature type="transmembrane region" description="Helical" evidence="5">
    <location>
        <begin position="52"/>
        <end position="73"/>
    </location>
</feature>
<feature type="transmembrane region" description="Helical" evidence="5">
    <location>
        <begin position="215"/>
        <end position="237"/>
    </location>
</feature>
<dbReference type="PANTHER" id="PTHR23535">
    <property type="entry name" value="SUGAR EFFLUX TRANSPORTER A-RELATED"/>
    <property type="match status" value="1"/>
</dbReference>
<name>A0A2W1NNN0_PAEXE</name>
<keyword evidence="3" id="KW-1003">Cell membrane</keyword>
<dbReference type="GO" id="GO:0022857">
    <property type="term" value="F:transmembrane transporter activity"/>
    <property type="evidence" value="ECO:0007669"/>
    <property type="project" value="InterPro"/>
</dbReference>
<feature type="transmembrane region" description="Helical" evidence="5">
    <location>
        <begin position="277"/>
        <end position="300"/>
    </location>
</feature>
<feature type="transmembrane region" description="Helical" evidence="5">
    <location>
        <begin position="16"/>
        <end position="40"/>
    </location>
</feature>
<feature type="transmembrane region" description="Helical" evidence="5">
    <location>
        <begin position="107"/>
        <end position="127"/>
    </location>
</feature>
<feature type="transmembrane region" description="Helical" evidence="5">
    <location>
        <begin position="175"/>
        <end position="194"/>
    </location>
</feature>
<feature type="transmembrane region" description="Helical" evidence="5">
    <location>
        <begin position="362"/>
        <end position="379"/>
    </location>
</feature>